<evidence type="ECO:0000256" key="2">
    <source>
        <dbReference type="SAM" id="MobiDB-lite"/>
    </source>
</evidence>
<evidence type="ECO:0000256" key="3">
    <source>
        <dbReference type="SAM" id="Phobius"/>
    </source>
</evidence>
<keyword evidence="5" id="KW-1185">Reference proteome</keyword>
<sequence length="216" mass="24697">MDNNQRDEQLQEKKNLEKKKNKLETKMGEQDNRINYLQSSGFQLANFYFVFQGVILTAIANGNSALRCSDRWFLFILSILPAALNLVSLFIIGVRYNNSIFQREETSFQCDELQRKLSRLEISLSTQTRAQPQHFRNSEVDTRDPEFVPDTFAKLKRNVYLVICMVLFGGVAVVMIVGCWTILCRGAECKNHPSSGNDKCVRVCDGSNCINICSEY</sequence>
<gene>
    <name evidence="4" type="ORF">M0R45_030060</name>
</gene>
<evidence type="ECO:0000313" key="5">
    <source>
        <dbReference type="Proteomes" id="UP001457282"/>
    </source>
</evidence>
<evidence type="ECO:0000313" key="4">
    <source>
        <dbReference type="EMBL" id="KAK9921555.1"/>
    </source>
</evidence>
<dbReference type="PANTHER" id="PTHR33287">
    <property type="entry name" value="OS03G0453550 PROTEIN"/>
    <property type="match status" value="1"/>
</dbReference>
<protein>
    <recommendedName>
        <fullName evidence="6">Transmembrane protein</fullName>
    </recommendedName>
</protein>
<name>A0AAW1WDT9_RUBAR</name>
<feature type="coiled-coil region" evidence="1">
    <location>
        <begin position="103"/>
        <end position="130"/>
    </location>
</feature>
<feature type="transmembrane region" description="Helical" evidence="3">
    <location>
        <begin position="159"/>
        <end position="183"/>
    </location>
</feature>
<keyword evidence="3" id="KW-0472">Membrane</keyword>
<accession>A0AAW1WDT9</accession>
<keyword evidence="1" id="KW-0175">Coiled coil</keyword>
<evidence type="ECO:0008006" key="6">
    <source>
        <dbReference type="Google" id="ProtNLM"/>
    </source>
</evidence>
<keyword evidence="3" id="KW-0812">Transmembrane</keyword>
<feature type="region of interest" description="Disordered" evidence="2">
    <location>
        <begin position="1"/>
        <end position="24"/>
    </location>
</feature>
<dbReference type="Proteomes" id="UP001457282">
    <property type="component" value="Unassembled WGS sequence"/>
</dbReference>
<feature type="transmembrane region" description="Helical" evidence="3">
    <location>
        <begin position="72"/>
        <end position="94"/>
    </location>
</feature>
<dbReference type="AlphaFoldDB" id="A0AAW1WDT9"/>
<comment type="caution">
    <text evidence="4">The sequence shown here is derived from an EMBL/GenBank/DDBJ whole genome shotgun (WGS) entry which is preliminary data.</text>
</comment>
<feature type="transmembrane region" description="Helical" evidence="3">
    <location>
        <begin position="42"/>
        <end position="60"/>
    </location>
</feature>
<organism evidence="4 5">
    <name type="scientific">Rubus argutus</name>
    <name type="common">Southern blackberry</name>
    <dbReference type="NCBI Taxonomy" id="59490"/>
    <lineage>
        <taxon>Eukaryota</taxon>
        <taxon>Viridiplantae</taxon>
        <taxon>Streptophyta</taxon>
        <taxon>Embryophyta</taxon>
        <taxon>Tracheophyta</taxon>
        <taxon>Spermatophyta</taxon>
        <taxon>Magnoliopsida</taxon>
        <taxon>eudicotyledons</taxon>
        <taxon>Gunneridae</taxon>
        <taxon>Pentapetalae</taxon>
        <taxon>rosids</taxon>
        <taxon>fabids</taxon>
        <taxon>Rosales</taxon>
        <taxon>Rosaceae</taxon>
        <taxon>Rosoideae</taxon>
        <taxon>Rosoideae incertae sedis</taxon>
        <taxon>Rubus</taxon>
    </lineage>
</organism>
<reference evidence="4 5" key="1">
    <citation type="journal article" date="2023" name="G3 (Bethesda)">
        <title>A chromosome-length genome assembly and annotation of blackberry (Rubus argutus, cv. 'Hillquist').</title>
        <authorList>
            <person name="Bruna T."/>
            <person name="Aryal R."/>
            <person name="Dudchenko O."/>
            <person name="Sargent D.J."/>
            <person name="Mead D."/>
            <person name="Buti M."/>
            <person name="Cavallini A."/>
            <person name="Hytonen T."/>
            <person name="Andres J."/>
            <person name="Pham M."/>
            <person name="Weisz D."/>
            <person name="Mascagni F."/>
            <person name="Usai G."/>
            <person name="Natali L."/>
            <person name="Bassil N."/>
            <person name="Fernandez G.E."/>
            <person name="Lomsadze A."/>
            <person name="Armour M."/>
            <person name="Olukolu B."/>
            <person name="Poorten T."/>
            <person name="Britton C."/>
            <person name="Davik J."/>
            <person name="Ashrafi H."/>
            <person name="Aiden E.L."/>
            <person name="Borodovsky M."/>
            <person name="Worthington M."/>
        </authorList>
    </citation>
    <scope>NUCLEOTIDE SEQUENCE [LARGE SCALE GENOMIC DNA]</scope>
    <source>
        <strain evidence="4">PI 553951</strain>
    </source>
</reference>
<proteinExistence type="predicted"/>
<dbReference type="PANTHER" id="PTHR33287:SF2">
    <property type="entry name" value="TRANSMEMBRANE PROTEIN"/>
    <property type="match status" value="1"/>
</dbReference>
<keyword evidence="3" id="KW-1133">Transmembrane helix</keyword>
<feature type="compositionally biased region" description="Basic and acidic residues" evidence="2">
    <location>
        <begin position="1"/>
        <end position="15"/>
    </location>
</feature>
<evidence type="ECO:0000256" key="1">
    <source>
        <dbReference type="SAM" id="Coils"/>
    </source>
</evidence>
<dbReference type="EMBL" id="JBEDUW010000006">
    <property type="protein sequence ID" value="KAK9921555.1"/>
    <property type="molecule type" value="Genomic_DNA"/>
</dbReference>